<dbReference type="Proteomes" id="UP001230188">
    <property type="component" value="Unassembled WGS sequence"/>
</dbReference>
<dbReference type="GO" id="GO:0016020">
    <property type="term" value="C:membrane"/>
    <property type="evidence" value="ECO:0007669"/>
    <property type="project" value="UniProtKB-SubCell"/>
</dbReference>
<evidence type="ECO:0000256" key="1">
    <source>
        <dbReference type="ARBA" id="ARBA00004141"/>
    </source>
</evidence>
<keyword evidence="3 9" id="KW-0813">Transport</keyword>
<evidence type="ECO:0000256" key="2">
    <source>
        <dbReference type="ARBA" id="ARBA00006375"/>
    </source>
</evidence>
<dbReference type="AlphaFoldDB" id="A0AAD7UHE8"/>
<dbReference type="PROSITE" id="PS50920">
    <property type="entry name" value="SOLCAR"/>
    <property type="match status" value="3"/>
</dbReference>
<dbReference type="EMBL" id="JAQMWT010000330">
    <property type="protein sequence ID" value="KAJ8604466.1"/>
    <property type="molecule type" value="Genomic_DNA"/>
</dbReference>
<evidence type="ECO:0000256" key="7">
    <source>
        <dbReference type="ARBA" id="ARBA00023136"/>
    </source>
</evidence>
<dbReference type="Gene3D" id="1.50.40.10">
    <property type="entry name" value="Mitochondrial carrier domain"/>
    <property type="match status" value="1"/>
</dbReference>
<evidence type="ECO:0000256" key="4">
    <source>
        <dbReference type="ARBA" id="ARBA00022692"/>
    </source>
</evidence>
<keyword evidence="6" id="KW-1133">Transmembrane helix</keyword>
<comment type="similarity">
    <text evidence="2 9">Belongs to the mitochondrial carrier (TC 2.A.29) family.</text>
</comment>
<dbReference type="InterPro" id="IPR018108">
    <property type="entry name" value="MCP_transmembrane"/>
</dbReference>
<keyword evidence="4 8" id="KW-0812">Transmembrane</keyword>
<evidence type="ECO:0000256" key="9">
    <source>
        <dbReference type="RuleBase" id="RU000488"/>
    </source>
</evidence>
<evidence type="ECO:0000256" key="6">
    <source>
        <dbReference type="ARBA" id="ARBA00022989"/>
    </source>
</evidence>
<organism evidence="10 11">
    <name type="scientific">Chrysophaeum taylorii</name>
    <dbReference type="NCBI Taxonomy" id="2483200"/>
    <lineage>
        <taxon>Eukaryota</taxon>
        <taxon>Sar</taxon>
        <taxon>Stramenopiles</taxon>
        <taxon>Ochrophyta</taxon>
        <taxon>Pelagophyceae</taxon>
        <taxon>Pelagomonadales</taxon>
        <taxon>Pelagomonadaceae</taxon>
        <taxon>Chrysophaeum</taxon>
    </lineage>
</organism>
<dbReference type="Pfam" id="PF00153">
    <property type="entry name" value="Mito_carr"/>
    <property type="match status" value="3"/>
</dbReference>
<evidence type="ECO:0000256" key="5">
    <source>
        <dbReference type="ARBA" id="ARBA00022737"/>
    </source>
</evidence>
<keyword evidence="5" id="KW-0677">Repeat</keyword>
<keyword evidence="7 8" id="KW-0472">Membrane</keyword>
<proteinExistence type="inferred from homology"/>
<comment type="subcellular location">
    <subcellularLocation>
        <location evidence="1">Membrane</location>
        <topology evidence="1">Multi-pass membrane protein</topology>
    </subcellularLocation>
</comment>
<name>A0AAD7UHE8_9STRA</name>
<accession>A0AAD7UHE8</accession>
<comment type="caution">
    <text evidence="10">The sequence shown here is derived from an EMBL/GenBank/DDBJ whole genome shotgun (WGS) entry which is preliminary data.</text>
</comment>
<evidence type="ECO:0000256" key="3">
    <source>
        <dbReference type="ARBA" id="ARBA00022448"/>
    </source>
</evidence>
<evidence type="ECO:0000256" key="8">
    <source>
        <dbReference type="PROSITE-ProRule" id="PRU00282"/>
    </source>
</evidence>
<evidence type="ECO:0000313" key="11">
    <source>
        <dbReference type="Proteomes" id="UP001230188"/>
    </source>
</evidence>
<feature type="repeat" description="Solcar" evidence="8">
    <location>
        <begin position="217"/>
        <end position="297"/>
    </location>
</feature>
<dbReference type="InterPro" id="IPR023395">
    <property type="entry name" value="MCP_dom_sf"/>
</dbReference>
<gene>
    <name evidence="10" type="ORF">CTAYLR_000941</name>
</gene>
<sequence length="305" mass="32574">MVLVASTTTALGLTAVVSRRSAVAGMSLVVVSAPQSTSTTNNNNEVAKEFISGLAGGAAQRIAKDIVLHPIDTVKTRLQRQDSRRLSRRLFLNPYAGVVPPLVVGVPAGALFFGVKDATNAALRPLELAPDLEEALVVAVANIPYWLARAPAELLKTRRQLVEGGESALDLAKDIVSRDGLEGLYVGAFEAYAYALPTDIVKFLVYRRLKARFRASDKALLGAFASATAQLATTPLDVVKTRAMDADADYIPIPTRALKIAKEEGPAALFAGVTPRLLRAAVSGALQFSTYELTKRLFRTPTTSK</sequence>
<reference evidence="10" key="1">
    <citation type="submission" date="2023-01" db="EMBL/GenBank/DDBJ databases">
        <title>Metagenome sequencing of chrysophaentin producing Chrysophaeum taylorii.</title>
        <authorList>
            <person name="Davison J."/>
            <person name="Bewley C."/>
        </authorList>
    </citation>
    <scope>NUCLEOTIDE SEQUENCE</scope>
    <source>
        <strain evidence="10">NIES-1699</strain>
    </source>
</reference>
<protein>
    <submittedName>
        <fullName evidence="10">Uncharacterized protein</fullName>
    </submittedName>
</protein>
<dbReference type="PANTHER" id="PTHR45667">
    <property type="entry name" value="S-ADENOSYLMETHIONINE MITOCHONDRIAL CARRIER PROTEIN"/>
    <property type="match status" value="1"/>
</dbReference>
<keyword evidence="11" id="KW-1185">Reference proteome</keyword>
<feature type="repeat" description="Solcar" evidence="8">
    <location>
        <begin position="47"/>
        <end position="122"/>
    </location>
</feature>
<feature type="repeat" description="Solcar" evidence="8">
    <location>
        <begin position="129"/>
        <end position="212"/>
    </location>
</feature>
<evidence type="ECO:0000313" key="10">
    <source>
        <dbReference type="EMBL" id="KAJ8604466.1"/>
    </source>
</evidence>
<dbReference type="SUPFAM" id="SSF103506">
    <property type="entry name" value="Mitochondrial carrier"/>
    <property type="match status" value="1"/>
</dbReference>